<dbReference type="Gene3D" id="3.40.190.10">
    <property type="entry name" value="Periplasmic binding protein-like II"/>
    <property type="match status" value="2"/>
</dbReference>
<accession>A0A1I2UKT7</accession>
<dbReference type="AlphaFoldDB" id="A0A1I2UKT7"/>
<dbReference type="PANTHER" id="PTHR31528">
    <property type="entry name" value="4-AMINO-5-HYDROXYMETHYL-2-METHYLPYRIMIDINE PHOSPHATE SYNTHASE THI11-RELATED"/>
    <property type="match status" value="1"/>
</dbReference>
<dbReference type="PANTHER" id="PTHR31528:SF3">
    <property type="entry name" value="THIAMINE BIOSYNTHESIS PROTEIN HI_0357-RELATED"/>
    <property type="match status" value="1"/>
</dbReference>
<feature type="domain" description="SsuA/THI5-like" evidence="1">
    <location>
        <begin position="49"/>
        <end position="259"/>
    </location>
</feature>
<protein>
    <submittedName>
        <fullName evidence="2">NitT/TauT family transport system substrate-binding protein</fullName>
    </submittedName>
</protein>
<dbReference type="Proteomes" id="UP000199337">
    <property type="component" value="Unassembled WGS sequence"/>
</dbReference>
<gene>
    <name evidence="2" type="ORF">SAMN05660649_02609</name>
</gene>
<keyword evidence="3" id="KW-1185">Reference proteome</keyword>
<reference evidence="3" key="1">
    <citation type="submission" date="2016-10" db="EMBL/GenBank/DDBJ databases">
        <authorList>
            <person name="Varghese N."/>
            <person name="Submissions S."/>
        </authorList>
    </citation>
    <scope>NUCLEOTIDE SEQUENCE [LARGE SCALE GENOMIC DNA]</scope>
    <source>
        <strain evidence="3">DSM 17038</strain>
    </source>
</reference>
<organism evidence="2 3">
    <name type="scientific">Desulfotruncus arcticus DSM 17038</name>
    <dbReference type="NCBI Taxonomy" id="1121424"/>
    <lineage>
        <taxon>Bacteria</taxon>
        <taxon>Bacillati</taxon>
        <taxon>Bacillota</taxon>
        <taxon>Clostridia</taxon>
        <taxon>Eubacteriales</taxon>
        <taxon>Desulfallaceae</taxon>
        <taxon>Desulfotruncus</taxon>
    </lineage>
</organism>
<dbReference type="SUPFAM" id="SSF53850">
    <property type="entry name" value="Periplasmic binding protein-like II"/>
    <property type="match status" value="1"/>
</dbReference>
<dbReference type="InterPro" id="IPR015168">
    <property type="entry name" value="SsuA/THI5"/>
</dbReference>
<dbReference type="OrthoDB" id="9802202at2"/>
<dbReference type="Pfam" id="PF09084">
    <property type="entry name" value="NMT1"/>
    <property type="match status" value="1"/>
</dbReference>
<dbReference type="STRING" id="341036.SAMN05660649_02609"/>
<evidence type="ECO:0000313" key="3">
    <source>
        <dbReference type="Proteomes" id="UP000199337"/>
    </source>
</evidence>
<proteinExistence type="predicted"/>
<evidence type="ECO:0000259" key="1">
    <source>
        <dbReference type="Pfam" id="PF09084"/>
    </source>
</evidence>
<dbReference type="EMBL" id="FOOX01000009">
    <property type="protein sequence ID" value="SFG76257.1"/>
    <property type="molecule type" value="Genomic_DNA"/>
</dbReference>
<name>A0A1I2UKT7_9FIRM</name>
<evidence type="ECO:0000313" key="2">
    <source>
        <dbReference type="EMBL" id="SFG76257.1"/>
    </source>
</evidence>
<sequence length="357" mass="40364">MYKRNKLVVLLTIAAVLLGSGVFTYSKIMSWHKKELTVLKVWESEKSLQHLPVYVAMDQGFFTEAGIKLEIISRTDQPATDPYAESVADLILTDPVEHIYQQSVNPAAPKIVAIIAARDDTFLLGRKKEPFTWEMLKDLNMISFPPETGPGFALDKILRQKELQPMHDLSLYNRIPPDLRLGAFKAGSGSFIQLQGSEAYLAEAEGIGYIAASVGEEGGRYPSMLCTAWPQIIQQKPEAIQGFVNAIYKAQLWMEHEPELCTGSADSHLKNVDKKVRGQVLDKYIQIKMWQPDPVLEKNLFEEIQTMLDTVGLIPATVTYTEAVDNSFSLSAKEKVKYIPKEEREQNWLKRTIKRIF</sequence>
<dbReference type="InterPro" id="IPR027939">
    <property type="entry name" value="NMT1/THI5"/>
</dbReference>
<dbReference type="GO" id="GO:0009228">
    <property type="term" value="P:thiamine biosynthetic process"/>
    <property type="evidence" value="ECO:0007669"/>
    <property type="project" value="InterPro"/>
</dbReference>
<dbReference type="RefSeq" id="WP_092471817.1">
    <property type="nucleotide sequence ID" value="NZ_FOOX01000009.1"/>
</dbReference>